<proteinExistence type="predicted"/>
<dbReference type="InterPro" id="IPR021109">
    <property type="entry name" value="Peptidase_aspartic_dom_sf"/>
</dbReference>
<dbReference type="OrthoDB" id="7595324at2"/>
<dbReference type="AlphaFoldDB" id="A0A4Q2T2P7"/>
<dbReference type="NCBIfam" id="TIGR02281">
    <property type="entry name" value="clan_AA_DTGA"/>
    <property type="match status" value="1"/>
</dbReference>
<dbReference type="GO" id="GO:0006508">
    <property type="term" value="P:proteolysis"/>
    <property type="evidence" value="ECO:0007669"/>
    <property type="project" value="UniProtKB-KW"/>
</dbReference>
<keyword evidence="2" id="KW-0645">Protease</keyword>
<feature type="transmembrane region" description="Helical" evidence="1">
    <location>
        <begin position="35"/>
        <end position="54"/>
    </location>
</feature>
<dbReference type="CDD" id="cd05483">
    <property type="entry name" value="retropepsin_like_bacteria"/>
    <property type="match status" value="1"/>
</dbReference>
<protein>
    <submittedName>
        <fullName evidence="2">TIGR02281 family clan AA aspartic protease</fullName>
        <ecNumber evidence="2">3.4.23.-</ecNumber>
    </submittedName>
</protein>
<accession>A0A4Q2T2P7</accession>
<evidence type="ECO:0000313" key="3">
    <source>
        <dbReference type="Proteomes" id="UP000291088"/>
    </source>
</evidence>
<name>A0A4Q2T2P7_9HYPH</name>
<evidence type="ECO:0000256" key="1">
    <source>
        <dbReference type="SAM" id="Phobius"/>
    </source>
</evidence>
<dbReference type="EMBL" id="SDVB01000238">
    <property type="protein sequence ID" value="RYC12183.1"/>
    <property type="molecule type" value="Genomic_DNA"/>
</dbReference>
<organism evidence="2 3">
    <name type="scientific">Ciceribacter ferrooxidans</name>
    <dbReference type="NCBI Taxonomy" id="2509717"/>
    <lineage>
        <taxon>Bacteria</taxon>
        <taxon>Pseudomonadati</taxon>
        <taxon>Pseudomonadota</taxon>
        <taxon>Alphaproteobacteria</taxon>
        <taxon>Hyphomicrobiales</taxon>
        <taxon>Rhizobiaceae</taxon>
        <taxon>Ciceribacter</taxon>
    </lineage>
</organism>
<dbReference type="EC" id="3.4.23.-" evidence="2"/>
<keyword evidence="2" id="KW-0378">Hydrolase</keyword>
<sequence length="233" mass="24987">MMRLLVVFLILGFGLVVLLFTNGGARNFGMDDDSFGEMIRLLPFALLLSVGILASRRSLGETVRQMALWLLIILALVTGYLYRGELRSVGERLLAGLVPGRAVVVTASDGGAEVVLQKSLGGHFVTSVDVDGVSVPMVVDTGASSVALSYEDALRIGIDPARLNFTRTILTANGRAMAAPARLRQVAIGPILRTDVEGLVVEDGKLDQSLLGMSFLSTLQSLQMQSDELRLRD</sequence>
<reference evidence="2 3" key="1">
    <citation type="submission" date="2019-01" db="EMBL/GenBank/DDBJ databases">
        <authorList>
            <person name="Deng T."/>
        </authorList>
    </citation>
    <scope>NUCLEOTIDE SEQUENCE [LARGE SCALE GENOMIC DNA]</scope>
    <source>
        <strain evidence="2 3">F8825</strain>
    </source>
</reference>
<feature type="transmembrane region" description="Helical" evidence="1">
    <location>
        <begin position="66"/>
        <end position="82"/>
    </location>
</feature>
<keyword evidence="3" id="KW-1185">Reference proteome</keyword>
<gene>
    <name evidence="2" type="ORF">EUU22_14120</name>
</gene>
<dbReference type="SUPFAM" id="SSF50630">
    <property type="entry name" value="Acid proteases"/>
    <property type="match status" value="1"/>
</dbReference>
<keyword evidence="1" id="KW-1133">Transmembrane helix</keyword>
<dbReference type="Gene3D" id="2.40.70.10">
    <property type="entry name" value="Acid Proteases"/>
    <property type="match status" value="1"/>
</dbReference>
<dbReference type="InterPro" id="IPR034122">
    <property type="entry name" value="Retropepsin-like_bacterial"/>
</dbReference>
<dbReference type="InterPro" id="IPR011969">
    <property type="entry name" value="Clan_AA_Asp_peptidase_C"/>
</dbReference>
<evidence type="ECO:0000313" key="2">
    <source>
        <dbReference type="EMBL" id="RYC12183.1"/>
    </source>
</evidence>
<dbReference type="Proteomes" id="UP000291088">
    <property type="component" value="Unassembled WGS sequence"/>
</dbReference>
<keyword evidence="1" id="KW-0472">Membrane</keyword>
<dbReference type="GO" id="GO:0008233">
    <property type="term" value="F:peptidase activity"/>
    <property type="evidence" value="ECO:0007669"/>
    <property type="project" value="UniProtKB-KW"/>
</dbReference>
<dbReference type="RefSeq" id="WP_129332611.1">
    <property type="nucleotide sequence ID" value="NZ_SDVB01000238.1"/>
</dbReference>
<comment type="caution">
    <text evidence="2">The sequence shown here is derived from an EMBL/GenBank/DDBJ whole genome shotgun (WGS) entry which is preliminary data.</text>
</comment>
<dbReference type="Pfam" id="PF13975">
    <property type="entry name" value="gag-asp_proteas"/>
    <property type="match status" value="1"/>
</dbReference>
<keyword evidence="1" id="KW-0812">Transmembrane</keyword>